<keyword evidence="2" id="KW-1185">Reference proteome</keyword>
<organism evidence="1 2">
    <name type="scientific">Pseudomonas corrugata</name>
    <dbReference type="NCBI Taxonomy" id="47879"/>
    <lineage>
        <taxon>Bacteria</taxon>
        <taxon>Pseudomonadati</taxon>
        <taxon>Pseudomonadota</taxon>
        <taxon>Gammaproteobacteria</taxon>
        <taxon>Pseudomonadales</taxon>
        <taxon>Pseudomonadaceae</taxon>
        <taxon>Pseudomonas</taxon>
    </lineage>
</organism>
<reference evidence="1 2" key="1">
    <citation type="submission" date="2018-08" db="EMBL/GenBank/DDBJ databases">
        <title>Recombination of ecologically and evolutionarily significant loci maintains genetic cohesion in the Pseudomonas syringae species complex.</title>
        <authorList>
            <person name="Dillon M."/>
            <person name="Thakur S."/>
            <person name="Almeida R.N.D."/>
            <person name="Weir B.S."/>
            <person name="Guttman D.S."/>
        </authorList>
    </citation>
    <scope>NUCLEOTIDE SEQUENCE [LARGE SCALE GENOMIC DNA]</scope>
    <source>
        <strain evidence="1 2">NCPPB2445</strain>
    </source>
</reference>
<dbReference type="RefSeq" id="WP_050593802.1">
    <property type="nucleotide sequence ID" value="NZ_CP072011.1"/>
</dbReference>
<dbReference type="AlphaFoldDB" id="A0A3M3EED8"/>
<proteinExistence type="predicted"/>
<dbReference type="OrthoDB" id="7024978at2"/>
<dbReference type="Proteomes" id="UP000270661">
    <property type="component" value="Unassembled WGS sequence"/>
</dbReference>
<sequence length="260" mass="29387">MPQFNEQTKAAPLLIDGIANTEPARVPRDVLFNGTTGRVPRPLGFPTQPGEDIKLTVYWEQPNKTEIFQRTYTSADSQPEFPFPITPQQMSVDGQAIIYYEWLADNPDNSPRRTLIIDHTLVPTLEEPDFPDRNLYGYLNCSSSPPIWEKIRVQIGPESVFEELDECVLEWQGFGTLNGAPPALTPLYEFRKILTRDEALNGFIMEIPFDPYVKPMMNNDSGRAQYTIIRNNVPIAKSKAEVVKIDRIIPGQDEPCGGFA</sequence>
<accession>A0A3M3EED8</accession>
<evidence type="ECO:0000313" key="1">
    <source>
        <dbReference type="EMBL" id="RMM47940.1"/>
    </source>
</evidence>
<name>A0A3M3EED8_9PSED</name>
<protein>
    <submittedName>
        <fullName evidence="1">Uncharacterized protein</fullName>
    </submittedName>
</protein>
<gene>
    <name evidence="1" type="ORF">ALQ77_04083</name>
</gene>
<dbReference type="EMBL" id="RBOJ01000085">
    <property type="protein sequence ID" value="RMM47940.1"/>
    <property type="molecule type" value="Genomic_DNA"/>
</dbReference>
<evidence type="ECO:0000313" key="2">
    <source>
        <dbReference type="Proteomes" id="UP000270661"/>
    </source>
</evidence>
<comment type="caution">
    <text evidence="1">The sequence shown here is derived from an EMBL/GenBank/DDBJ whole genome shotgun (WGS) entry which is preliminary data.</text>
</comment>